<evidence type="ECO:0000256" key="1">
    <source>
        <dbReference type="ARBA" id="ARBA00023157"/>
    </source>
</evidence>
<keyword evidence="5" id="KW-0645">Protease</keyword>
<dbReference type="PROSITE" id="PS50240">
    <property type="entry name" value="TRYPSIN_DOM"/>
    <property type="match status" value="1"/>
</dbReference>
<feature type="compositionally biased region" description="Polar residues" evidence="2">
    <location>
        <begin position="383"/>
        <end position="397"/>
    </location>
</feature>
<evidence type="ECO:0000313" key="6">
    <source>
        <dbReference type="Proteomes" id="UP000078492"/>
    </source>
</evidence>
<evidence type="ECO:0000256" key="3">
    <source>
        <dbReference type="SAM" id="Phobius"/>
    </source>
</evidence>
<gene>
    <name evidence="5" type="ORF">ALC57_15585</name>
</gene>
<feature type="compositionally biased region" description="Polar residues" evidence="2">
    <location>
        <begin position="686"/>
        <end position="711"/>
    </location>
</feature>
<dbReference type="Proteomes" id="UP000078492">
    <property type="component" value="Unassembled WGS sequence"/>
</dbReference>
<dbReference type="InterPro" id="IPR043504">
    <property type="entry name" value="Peptidase_S1_PA_chymotrypsin"/>
</dbReference>
<dbReference type="PROSITE" id="PS00134">
    <property type="entry name" value="TRYPSIN_HIS"/>
    <property type="match status" value="1"/>
</dbReference>
<feature type="region of interest" description="Disordered" evidence="2">
    <location>
        <begin position="323"/>
        <end position="554"/>
    </location>
</feature>
<evidence type="ECO:0000259" key="4">
    <source>
        <dbReference type="PROSITE" id="PS50240"/>
    </source>
</evidence>
<feature type="compositionally biased region" description="Low complexity" evidence="2">
    <location>
        <begin position="429"/>
        <end position="447"/>
    </location>
</feature>
<dbReference type="STRING" id="471704.A0A151IX41"/>
<dbReference type="InterPro" id="IPR018114">
    <property type="entry name" value="TRYPSIN_HIS"/>
</dbReference>
<dbReference type="PANTHER" id="PTHR24253:SF88">
    <property type="entry name" value="NOTOPLEURAL, ISOFORM A"/>
    <property type="match status" value="1"/>
</dbReference>
<accession>A0A151IX41</accession>
<dbReference type="AlphaFoldDB" id="A0A151IX41"/>
<feature type="compositionally biased region" description="Polar residues" evidence="2">
    <location>
        <begin position="519"/>
        <end position="530"/>
    </location>
</feature>
<dbReference type="Pfam" id="PF00089">
    <property type="entry name" value="Trypsin"/>
    <property type="match status" value="1"/>
</dbReference>
<keyword evidence="5" id="KW-0378">Hydrolase</keyword>
<keyword evidence="6" id="KW-1185">Reference proteome</keyword>
<keyword evidence="3" id="KW-0472">Membrane</keyword>
<dbReference type="InterPro" id="IPR009003">
    <property type="entry name" value="Peptidase_S1_PA"/>
</dbReference>
<feature type="compositionally biased region" description="Low complexity" evidence="2">
    <location>
        <begin position="531"/>
        <end position="554"/>
    </location>
</feature>
<proteinExistence type="predicted"/>
<feature type="region of interest" description="Disordered" evidence="2">
    <location>
        <begin position="627"/>
        <end position="711"/>
    </location>
</feature>
<keyword evidence="1" id="KW-1015">Disulfide bond</keyword>
<feature type="compositionally biased region" description="Polar residues" evidence="2">
    <location>
        <begin position="417"/>
        <end position="428"/>
    </location>
</feature>
<dbReference type="InterPro" id="IPR001254">
    <property type="entry name" value="Trypsin_dom"/>
</dbReference>
<dbReference type="GO" id="GO:0004252">
    <property type="term" value="F:serine-type endopeptidase activity"/>
    <property type="evidence" value="ECO:0007669"/>
    <property type="project" value="InterPro"/>
</dbReference>
<evidence type="ECO:0000256" key="2">
    <source>
        <dbReference type="SAM" id="MobiDB-lite"/>
    </source>
</evidence>
<feature type="compositionally biased region" description="Low complexity" evidence="2">
    <location>
        <begin position="398"/>
        <end position="411"/>
    </location>
</feature>
<keyword evidence="3" id="KW-0812">Transmembrane</keyword>
<dbReference type="GO" id="GO:0006508">
    <property type="term" value="P:proteolysis"/>
    <property type="evidence" value="ECO:0007669"/>
    <property type="project" value="UniProtKB-KW"/>
</dbReference>
<reference evidence="5 6" key="1">
    <citation type="submission" date="2015-09" db="EMBL/GenBank/DDBJ databases">
        <title>Trachymyrmex cornetzi WGS genome.</title>
        <authorList>
            <person name="Nygaard S."/>
            <person name="Hu H."/>
            <person name="Boomsma J."/>
            <person name="Zhang G."/>
        </authorList>
    </citation>
    <scope>NUCLEOTIDE SEQUENCE [LARGE SCALE GENOMIC DNA]</scope>
    <source>
        <strain evidence="5">Tcor2-1</strain>
        <tissue evidence="5">Whole body</tissue>
    </source>
</reference>
<feature type="compositionally biased region" description="Low complexity" evidence="2">
    <location>
        <begin position="454"/>
        <end position="512"/>
    </location>
</feature>
<dbReference type="Gene3D" id="2.40.10.10">
    <property type="entry name" value="Trypsin-like serine proteases"/>
    <property type="match status" value="1"/>
</dbReference>
<feature type="transmembrane region" description="Helical" evidence="3">
    <location>
        <begin position="12"/>
        <end position="30"/>
    </location>
</feature>
<dbReference type="EMBL" id="KQ980846">
    <property type="protein sequence ID" value="KYN12267.1"/>
    <property type="molecule type" value="Genomic_DNA"/>
</dbReference>
<feature type="compositionally biased region" description="Low complexity" evidence="2">
    <location>
        <begin position="630"/>
        <end position="666"/>
    </location>
</feature>
<dbReference type="SUPFAM" id="SSF50494">
    <property type="entry name" value="Trypsin-like serine proteases"/>
    <property type="match status" value="1"/>
</dbReference>
<keyword evidence="3" id="KW-1133">Transmembrane helix</keyword>
<organism evidence="5 6">
    <name type="scientific">Trachymyrmex cornetzi</name>
    <dbReference type="NCBI Taxonomy" id="471704"/>
    <lineage>
        <taxon>Eukaryota</taxon>
        <taxon>Metazoa</taxon>
        <taxon>Ecdysozoa</taxon>
        <taxon>Arthropoda</taxon>
        <taxon>Hexapoda</taxon>
        <taxon>Insecta</taxon>
        <taxon>Pterygota</taxon>
        <taxon>Neoptera</taxon>
        <taxon>Endopterygota</taxon>
        <taxon>Hymenoptera</taxon>
        <taxon>Apocrita</taxon>
        <taxon>Aculeata</taxon>
        <taxon>Formicoidea</taxon>
        <taxon>Formicidae</taxon>
        <taxon>Myrmicinae</taxon>
        <taxon>Trachymyrmex</taxon>
    </lineage>
</organism>
<dbReference type="PANTHER" id="PTHR24253">
    <property type="entry name" value="TRANSMEMBRANE PROTEASE SERINE"/>
    <property type="match status" value="1"/>
</dbReference>
<feature type="compositionally biased region" description="Polar residues" evidence="2">
    <location>
        <begin position="330"/>
        <end position="352"/>
    </location>
</feature>
<protein>
    <submittedName>
        <fullName evidence="5">Serine protease hepsin</fullName>
    </submittedName>
</protein>
<evidence type="ECO:0000313" key="5">
    <source>
        <dbReference type="EMBL" id="KYN12267.1"/>
    </source>
</evidence>
<feature type="domain" description="Peptidase S1" evidence="4">
    <location>
        <begin position="852"/>
        <end position="900"/>
    </location>
</feature>
<sequence>MCNRRKQTWSTVIIGNVLIYTIVIASPIYVPQFQPGSTGRNIRHLPCVSRRSGETGVCMFAFTCAKANGTHLGTCIDRFYFGSCCKIDDEPDIFPQDNSIDDGPPAPRPFITTHRPIGSSGIPEYFTKLKPTDEKKPVGASQITASRRSLMKQRAGLARFTISGFLNTQSTQTSANTMTDTTKFVTKKPTITTIEMTTQTTRLSTFQTVQNAAEPSTEATLKATNNTVNIPANISPSITRQPTKPTILDSTLRPSTLNLTKLTTITSETTAKKPVISTTTVQKPIVQTSQKPLSSTTRPIVQHESTTTTIKNVLTITTQKVMPSTRFPPRNTTSIKPLNQTTTRKPSTKRPSTTVITKRPVVTTKKPTTLTKRPSTPTKPLTNSSFGTTLPATTKPHSTSGSFSNGSFSTSADRATESTLASTGIRPSTATTATTNTIQKTTITPTNLDHKGSTKTTTPKTTLKPTSTVRTTTARPSTTTKTTINRPITTKPSSSTTTKLKPTKITSTTTKITRPEYASATTTTEGTKPLSSTVGSTVSVTRPRPSTTKPTPLTKLPVNTSSIVEVTTSISSSISTFTVRNESTSTHVTPTKGQNVNHTLEEIPLTTYSPGLVTWSSNSDEVSTKASNKTVLSTSTSTLSTPTPTSTSTSTSTLTLTSTPTVASSSEQAETDWSPITTPDGWIMIQSPTTEKLPETQESSTEPVTESPIQSLTSAKPITESSIIPDIIKRPTVTTLLSTIASVTIDMELPLPMETLNMSDYKQDSHMYILHVKNNSKYRRRFISVKFSNFLTRHLICRNFQISQTYTERMIFRTNAARPFSNMTAQLGLMRFNSTLFVLAVCGRRMFPEPKIVGGERSSFGKWPWQISLRQWRSQTYLHKCGAALLNENWAITAAHCVER</sequence>
<name>A0A151IX41_9HYME</name>
<feature type="compositionally biased region" description="Low complexity" evidence="2">
    <location>
        <begin position="353"/>
        <end position="382"/>
    </location>
</feature>